<keyword evidence="2" id="KW-1185">Reference proteome</keyword>
<comment type="caution">
    <text evidence="1">The sequence shown here is derived from an EMBL/GenBank/DDBJ whole genome shotgun (WGS) entry which is preliminary data.</text>
</comment>
<evidence type="ECO:0000313" key="2">
    <source>
        <dbReference type="Proteomes" id="UP001172457"/>
    </source>
</evidence>
<evidence type="ECO:0000313" key="1">
    <source>
        <dbReference type="EMBL" id="KAJ9558823.1"/>
    </source>
</evidence>
<name>A0AA38TD93_9ASTR</name>
<accession>A0AA38TD93</accession>
<dbReference type="Proteomes" id="UP001172457">
    <property type="component" value="Chromosome 3"/>
</dbReference>
<proteinExistence type="predicted"/>
<dbReference type="AlphaFoldDB" id="A0AA38TD93"/>
<dbReference type="EMBL" id="JARYMX010000003">
    <property type="protein sequence ID" value="KAJ9558823.1"/>
    <property type="molecule type" value="Genomic_DNA"/>
</dbReference>
<organism evidence="1 2">
    <name type="scientific">Centaurea solstitialis</name>
    <name type="common">yellow star-thistle</name>
    <dbReference type="NCBI Taxonomy" id="347529"/>
    <lineage>
        <taxon>Eukaryota</taxon>
        <taxon>Viridiplantae</taxon>
        <taxon>Streptophyta</taxon>
        <taxon>Embryophyta</taxon>
        <taxon>Tracheophyta</taxon>
        <taxon>Spermatophyta</taxon>
        <taxon>Magnoliopsida</taxon>
        <taxon>eudicotyledons</taxon>
        <taxon>Gunneridae</taxon>
        <taxon>Pentapetalae</taxon>
        <taxon>asterids</taxon>
        <taxon>campanulids</taxon>
        <taxon>Asterales</taxon>
        <taxon>Asteraceae</taxon>
        <taxon>Carduoideae</taxon>
        <taxon>Cardueae</taxon>
        <taxon>Centaureinae</taxon>
        <taxon>Centaurea</taxon>
    </lineage>
</organism>
<gene>
    <name evidence="1" type="ORF">OSB04_013437</name>
</gene>
<sequence length="113" mass="13571">MVKGMKGCVTRFERNLGISYSVFDISLNWKAVYSTPYRRLIKEGRLPVEDAARTIMLSRQWRYVWTTMMALVLNKQFPNSLQKMELFKDHKPYYIPAQWSHLKIFFPYTRNRA</sequence>
<reference evidence="1" key="1">
    <citation type="submission" date="2023-03" db="EMBL/GenBank/DDBJ databases">
        <title>Chromosome-scale reference genome and RAD-based genetic map of yellow starthistle (Centaurea solstitialis) reveal putative structural variation and QTLs associated with invader traits.</title>
        <authorList>
            <person name="Reatini B."/>
            <person name="Cang F.A."/>
            <person name="Jiang Q."/>
            <person name="Mckibben M.T.W."/>
            <person name="Barker M.S."/>
            <person name="Rieseberg L.H."/>
            <person name="Dlugosch K.M."/>
        </authorList>
    </citation>
    <scope>NUCLEOTIDE SEQUENCE</scope>
    <source>
        <strain evidence="1">CAN-66</strain>
        <tissue evidence="1">Leaf</tissue>
    </source>
</reference>
<protein>
    <submittedName>
        <fullName evidence="1">Uncharacterized protein</fullName>
    </submittedName>
</protein>